<keyword evidence="3" id="KW-1185">Reference proteome</keyword>
<sequence>MNELKQEAIKNHYANLVECMDPWRVVDHLAKLLSLEEMELIRKAQLTSEERNRELIAILFKKNEDLGPFERFIKALEETDKRHETMAKAILKIYKHDNGAAESEKVPSTSLSDAGETKYRWQVYTFNSHNHGGRNVSGRVSGKNVTIVQGDYYASGQAPSTSSSTPSQPSAEDWQQTLVK</sequence>
<protein>
    <submittedName>
        <fullName evidence="4">CARD domain-containing protein</fullName>
    </submittedName>
</protein>
<dbReference type="InterPro" id="IPR001315">
    <property type="entry name" value="CARD"/>
</dbReference>
<dbReference type="InterPro" id="IPR011029">
    <property type="entry name" value="DEATH-like_dom_sf"/>
</dbReference>
<feature type="region of interest" description="Disordered" evidence="1">
    <location>
        <begin position="154"/>
        <end position="180"/>
    </location>
</feature>
<dbReference type="Pfam" id="PF00619">
    <property type="entry name" value="CARD"/>
    <property type="match status" value="1"/>
</dbReference>
<proteinExistence type="predicted"/>
<evidence type="ECO:0000313" key="3">
    <source>
        <dbReference type="Proteomes" id="UP000887566"/>
    </source>
</evidence>
<dbReference type="Gene3D" id="1.10.533.10">
    <property type="entry name" value="Death Domain, Fas"/>
    <property type="match status" value="1"/>
</dbReference>
<reference evidence="4" key="1">
    <citation type="submission" date="2022-11" db="UniProtKB">
        <authorList>
            <consortium name="WormBaseParasite"/>
        </authorList>
    </citation>
    <scope>IDENTIFICATION</scope>
</reference>
<dbReference type="CDD" id="cd01671">
    <property type="entry name" value="CARD"/>
    <property type="match status" value="1"/>
</dbReference>
<name>A0A914VT63_9BILA</name>
<dbReference type="PROSITE" id="PS50209">
    <property type="entry name" value="CARD"/>
    <property type="match status" value="1"/>
</dbReference>
<dbReference type="AlphaFoldDB" id="A0A914VT63"/>
<evidence type="ECO:0000313" key="4">
    <source>
        <dbReference type="WBParaSite" id="PSAMB.scaffold2449size23175.g17784.t1"/>
    </source>
</evidence>
<dbReference type="Proteomes" id="UP000887566">
    <property type="component" value="Unplaced"/>
</dbReference>
<dbReference type="WBParaSite" id="PSAMB.scaffold2449size23175.g17784.t1">
    <property type="protein sequence ID" value="PSAMB.scaffold2449size23175.g17784.t1"/>
    <property type="gene ID" value="PSAMB.scaffold2449size23175.g17784"/>
</dbReference>
<organism evidence="3 4">
    <name type="scientific">Plectus sambesii</name>
    <dbReference type="NCBI Taxonomy" id="2011161"/>
    <lineage>
        <taxon>Eukaryota</taxon>
        <taxon>Metazoa</taxon>
        <taxon>Ecdysozoa</taxon>
        <taxon>Nematoda</taxon>
        <taxon>Chromadorea</taxon>
        <taxon>Plectida</taxon>
        <taxon>Plectina</taxon>
        <taxon>Plectoidea</taxon>
        <taxon>Plectidae</taxon>
        <taxon>Plectus</taxon>
    </lineage>
</organism>
<evidence type="ECO:0000259" key="2">
    <source>
        <dbReference type="PROSITE" id="PS50209"/>
    </source>
</evidence>
<evidence type="ECO:0000256" key="1">
    <source>
        <dbReference type="SAM" id="MobiDB-lite"/>
    </source>
</evidence>
<feature type="domain" description="CARD" evidence="2">
    <location>
        <begin position="1"/>
        <end position="83"/>
    </location>
</feature>
<dbReference type="SUPFAM" id="SSF47986">
    <property type="entry name" value="DEATH domain"/>
    <property type="match status" value="1"/>
</dbReference>
<feature type="compositionally biased region" description="Low complexity" evidence="1">
    <location>
        <begin position="154"/>
        <end position="171"/>
    </location>
</feature>
<dbReference type="GO" id="GO:0042981">
    <property type="term" value="P:regulation of apoptotic process"/>
    <property type="evidence" value="ECO:0007669"/>
    <property type="project" value="InterPro"/>
</dbReference>
<accession>A0A914VT63</accession>